<protein>
    <submittedName>
        <fullName evidence="1">Uncharacterized protein</fullName>
    </submittedName>
</protein>
<comment type="caution">
    <text evidence="1">The sequence shown here is derived from an EMBL/GenBank/DDBJ whole genome shotgun (WGS) entry which is preliminary data.</text>
</comment>
<reference evidence="1" key="1">
    <citation type="journal article" date="2014" name="Front. Microbiol.">
        <title>High frequency of phylogenetically diverse reductive dehalogenase-homologous genes in deep subseafloor sedimentary metagenomes.</title>
        <authorList>
            <person name="Kawai M."/>
            <person name="Futagami T."/>
            <person name="Toyoda A."/>
            <person name="Takaki Y."/>
            <person name="Nishi S."/>
            <person name="Hori S."/>
            <person name="Arai W."/>
            <person name="Tsubouchi T."/>
            <person name="Morono Y."/>
            <person name="Uchiyama I."/>
            <person name="Ito T."/>
            <person name="Fujiyama A."/>
            <person name="Inagaki F."/>
            <person name="Takami H."/>
        </authorList>
    </citation>
    <scope>NUCLEOTIDE SEQUENCE</scope>
    <source>
        <strain evidence="1">Expedition CK06-06</strain>
    </source>
</reference>
<dbReference type="AlphaFoldDB" id="X1Q428"/>
<dbReference type="EMBL" id="BARW01004456">
    <property type="protein sequence ID" value="GAI63287.1"/>
    <property type="molecule type" value="Genomic_DNA"/>
</dbReference>
<gene>
    <name evidence="1" type="ORF">S12H4_10425</name>
</gene>
<feature type="non-terminal residue" evidence="1">
    <location>
        <position position="1"/>
    </location>
</feature>
<name>X1Q428_9ZZZZ</name>
<sequence>VCADPRDPDYGTVFWPCETPGCAYYGLGSGSHLPPGCIEPLRPDPRSPHTLALARFSLTFCASGLPHD</sequence>
<organism evidence="1">
    <name type="scientific">marine sediment metagenome</name>
    <dbReference type="NCBI Taxonomy" id="412755"/>
    <lineage>
        <taxon>unclassified sequences</taxon>
        <taxon>metagenomes</taxon>
        <taxon>ecological metagenomes</taxon>
    </lineage>
</organism>
<proteinExistence type="predicted"/>
<accession>X1Q428</accession>
<evidence type="ECO:0000313" key="1">
    <source>
        <dbReference type="EMBL" id="GAI63287.1"/>
    </source>
</evidence>